<gene>
    <name evidence="1" type="ORF">TQ35_0008095</name>
</gene>
<organism evidence="1 2">
    <name type="scientific">Candidatus Aramenus sulfurataquae</name>
    <dbReference type="NCBI Taxonomy" id="1326980"/>
    <lineage>
        <taxon>Archaea</taxon>
        <taxon>Thermoproteota</taxon>
        <taxon>Thermoprotei</taxon>
        <taxon>Sulfolobales</taxon>
        <taxon>Sulfolobaceae</taxon>
        <taxon>Candidatus Aramenus</taxon>
    </lineage>
</organism>
<evidence type="ECO:0000313" key="1">
    <source>
        <dbReference type="EMBL" id="MEW9492142.1"/>
    </source>
</evidence>
<protein>
    <submittedName>
        <fullName evidence="1">DUF2299 family protein</fullName>
    </submittedName>
</protein>
<name>A0ACC6TQG8_9CREN</name>
<reference evidence="1" key="1">
    <citation type="submission" date="2024-07" db="EMBL/GenBank/DDBJ databases">
        <title>Metagenome and Metagenome-Assembled Genomes of Archaea from a hot spring from the geothermal field of Los Azufres, Mexico.</title>
        <authorList>
            <person name="Marin-Paredes R."/>
            <person name="Martinez-Romero E."/>
            <person name="Servin-Garciduenas L.E."/>
        </authorList>
    </citation>
    <scope>NUCLEOTIDE SEQUENCE</scope>
    <source>
        <strain evidence="1">AZ1-454</strain>
    </source>
</reference>
<comment type="caution">
    <text evidence="1">The sequence shown here is derived from an EMBL/GenBank/DDBJ whole genome shotgun (WGS) entry which is preliminary data.</text>
</comment>
<dbReference type="Proteomes" id="UP000053480">
    <property type="component" value="Unassembled WGS sequence"/>
</dbReference>
<proteinExistence type="predicted"/>
<dbReference type="EMBL" id="JZWS03000013">
    <property type="protein sequence ID" value="MEW9492142.1"/>
    <property type="molecule type" value="Genomic_DNA"/>
</dbReference>
<sequence length="132" mass="14300">MNENDIANLFTELGMKVEKGNAPGVYTQLIISPPLGDGPKVTVIRPSSTSNYFVVTMVIETDEGRLTPSKVRAITTELAKMNVEVYMTPPDKPRLIHIAKIIYAEGANKNDAINAVTLVKNAGIVAFNLLAD</sequence>
<evidence type="ECO:0000313" key="2">
    <source>
        <dbReference type="Proteomes" id="UP000053480"/>
    </source>
</evidence>
<accession>A0ACC6TQG8</accession>